<dbReference type="STRING" id="905079.L1JHY2"/>
<feature type="short sequence motif" description="Histidine triad motif" evidence="2 3">
    <location>
        <begin position="100"/>
        <end position="104"/>
    </location>
</feature>
<dbReference type="AlphaFoldDB" id="L1JHY2"/>
<dbReference type="PANTHER" id="PTHR46648">
    <property type="entry name" value="HIT FAMILY PROTEIN 1"/>
    <property type="match status" value="1"/>
</dbReference>
<feature type="compositionally biased region" description="Basic and acidic residues" evidence="4">
    <location>
        <begin position="122"/>
        <end position="137"/>
    </location>
</feature>
<dbReference type="PaxDb" id="55529-EKX47754"/>
<evidence type="ECO:0000313" key="8">
    <source>
        <dbReference type="Proteomes" id="UP000011087"/>
    </source>
</evidence>
<dbReference type="PROSITE" id="PS51084">
    <property type="entry name" value="HIT_2"/>
    <property type="match status" value="1"/>
</dbReference>
<proteinExistence type="predicted"/>
<evidence type="ECO:0000313" key="7">
    <source>
        <dbReference type="EnsemblProtists" id="EKX47754"/>
    </source>
</evidence>
<evidence type="ECO:0000256" key="1">
    <source>
        <dbReference type="PIRSR" id="PIRSR601310-1"/>
    </source>
</evidence>
<evidence type="ECO:0000256" key="3">
    <source>
        <dbReference type="PROSITE-ProRule" id="PRU00464"/>
    </source>
</evidence>
<dbReference type="Gene3D" id="3.30.428.10">
    <property type="entry name" value="HIT-like"/>
    <property type="match status" value="1"/>
</dbReference>
<reference evidence="8" key="2">
    <citation type="submission" date="2012-11" db="EMBL/GenBank/DDBJ databases">
        <authorList>
            <person name="Kuo A."/>
            <person name="Curtis B.A."/>
            <person name="Tanifuji G."/>
            <person name="Burki F."/>
            <person name="Gruber A."/>
            <person name="Irimia M."/>
            <person name="Maruyama S."/>
            <person name="Arias M.C."/>
            <person name="Ball S.G."/>
            <person name="Gile G.H."/>
            <person name="Hirakawa Y."/>
            <person name="Hopkins J.F."/>
            <person name="Rensing S.A."/>
            <person name="Schmutz J."/>
            <person name="Symeonidi A."/>
            <person name="Elias M."/>
            <person name="Eveleigh R.J."/>
            <person name="Herman E.K."/>
            <person name="Klute M.J."/>
            <person name="Nakayama T."/>
            <person name="Obornik M."/>
            <person name="Reyes-Prieto A."/>
            <person name="Armbrust E.V."/>
            <person name="Aves S.J."/>
            <person name="Beiko R.G."/>
            <person name="Coutinho P."/>
            <person name="Dacks J.B."/>
            <person name="Durnford D.G."/>
            <person name="Fast N.M."/>
            <person name="Green B.R."/>
            <person name="Grisdale C."/>
            <person name="Hempe F."/>
            <person name="Henrissat B."/>
            <person name="Hoppner M.P."/>
            <person name="Ishida K.-I."/>
            <person name="Kim E."/>
            <person name="Koreny L."/>
            <person name="Kroth P.G."/>
            <person name="Liu Y."/>
            <person name="Malik S.-B."/>
            <person name="Maier U.G."/>
            <person name="McRose D."/>
            <person name="Mock T."/>
            <person name="Neilson J.A."/>
            <person name="Onodera N.T."/>
            <person name="Poole A.M."/>
            <person name="Pritham E.J."/>
            <person name="Richards T.A."/>
            <person name="Rocap G."/>
            <person name="Roy S.W."/>
            <person name="Sarai C."/>
            <person name="Schaack S."/>
            <person name="Shirato S."/>
            <person name="Slamovits C.H."/>
            <person name="Spencer D.F."/>
            <person name="Suzuki S."/>
            <person name="Worden A.Z."/>
            <person name="Zauner S."/>
            <person name="Barry K."/>
            <person name="Bell C."/>
            <person name="Bharti A.K."/>
            <person name="Crow J.A."/>
            <person name="Grimwood J."/>
            <person name="Kramer R."/>
            <person name="Lindquist E."/>
            <person name="Lucas S."/>
            <person name="Salamov A."/>
            <person name="McFadden G.I."/>
            <person name="Lane C.E."/>
            <person name="Keeling P.J."/>
            <person name="Gray M.W."/>
            <person name="Grigoriev I.V."/>
            <person name="Archibald J.M."/>
        </authorList>
    </citation>
    <scope>NUCLEOTIDE SEQUENCE</scope>
    <source>
        <strain evidence="8">CCMP2712</strain>
    </source>
</reference>
<protein>
    <recommendedName>
        <fullName evidence="5">HIT domain-containing protein</fullName>
    </recommendedName>
</protein>
<dbReference type="GO" id="GO:0009117">
    <property type="term" value="P:nucleotide metabolic process"/>
    <property type="evidence" value="ECO:0007669"/>
    <property type="project" value="TreeGrafter"/>
</dbReference>
<gene>
    <name evidence="6" type="ORF">GUITHDRAFT_93798</name>
</gene>
<dbReference type="EMBL" id="JH992988">
    <property type="protein sequence ID" value="EKX47754.1"/>
    <property type="molecule type" value="Genomic_DNA"/>
</dbReference>
<feature type="region of interest" description="Disordered" evidence="4">
    <location>
        <begin position="122"/>
        <end position="142"/>
    </location>
</feature>
<dbReference type="Proteomes" id="UP000011087">
    <property type="component" value="Unassembled WGS sequence"/>
</dbReference>
<dbReference type="InterPro" id="IPR019808">
    <property type="entry name" value="Histidine_triad_CS"/>
</dbReference>
<reference evidence="6 8" key="1">
    <citation type="journal article" date="2012" name="Nature">
        <title>Algal genomes reveal evolutionary mosaicism and the fate of nucleomorphs.</title>
        <authorList>
            <consortium name="DOE Joint Genome Institute"/>
            <person name="Curtis B.A."/>
            <person name="Tanifuji G."/>
            <person name="Burki F."/>
            <person name="Gruber A."/>
            <person name="Irimia M."/>
            <person name="Maruyama S."/>
            <person name="Arias M.C."/>
            <person name="Ball S.G."/>
            <person name="Gile G.H."/>
            <person name="Hirakawa Y."/>
            <person name="Hopkins J.F."/>
            <person name="Kuo A."/>
            <person name="Rensing S.A."/>
            <person name="Schmutz J."/>
            <person name="Symeonidi A."/>
            <person name="Elias M."/>
            <person name="Eveleigh R.J."/>
            <person name="Herman E.K."/>
            <person name="Klute M.J."/>
            <person name="Nakayama T."/>
            <person name="Obornik M."/>
            <person name="Reyes-Prieto A."/>
            <person name="Armbrust E.V."/>
            <person name="Aves S.J."/>
            <person name="Beiko R.G."/>
            <person name="Coutinho P."/>
            <person name="Dacks J.B."/>
            <person name="Durnford D.G."/>
            <person name="Fast N.M."/>
            <person name="Green B.R."/>
            <person name="Grisdale C.J."/>
            <person name="Hempel F."/>
            <person name="Henrissat B."/>
            <person name="Hoppner M.P."/>
            <person name="Ishida K."/>
            <person name="Kim E."/>
            <person name="Koreny L."/>
            <person name="Kroth P.G."/>
            <person name="Liu Y."/>
            <person name="Malik S.B."/>
            <person name="Maier U.G."/>
            <person name="McRose D."/>
            <person name="Mock T."/>
            <person name="Neilson J.A."/>
            <person name="Onodera N.T."/>
            <person name="Poole A.M."/>
            <person name="Pritham E.J."/>
            <person name="Richards T.A."/>
            <person name="Rocap G."/>
            <person name="Roy S.W."/>
            <person name="Sarai C."/>
            <person name="Schaack S."/>
            <person name="Shirato S."/>
            <person name="Slamovits C.H."/>
            <person name="Spencer D.F."/>
            <person name="Suzuki S."/>
            <person name="Worden A.Z."/>
            <person name="Zauner S."/>
            <person name="Barry K."/>
            <person name="Bell C."/>
            <person name="Bharti A.K."/>
            <person name="Crow J.A."/>
            <person name="Grimwood J."/>
            <person name="Kramer R."/>
            <person name="Lindquist E."/>
            <person name="Lucas S."/>
            <person name="Salamov A."/>
            <person name="McFadden G.I."/>
            <person name="Lane C.E."/>
            <person name="Keeling P.J."/>
            <person name="Gray M.W."/>
            <person name="Grigoriev I.V."/>
            <person name="Archibald J.M."/>
        </authorList>
    </citation>
    <scope>NUCLEOTIDE SEQUENCE</scope>
    <source>
        <strain evidence="6 8">CCMP2712</strain>
    </source>
</reference>
<dbReference type="eggNOG" id="KOG3275">
    <property type="taxonomic scope" value="Eukaryota"/>
</dbReference>
<dbReference type="InterPro" id="IPR001310">
    <property type="entry name" value="Histidine_triad_HIT"/>
</dbReference>
<dbReference type="OrthoDB" id="672793at2759"/>
<dbReference type="RefSeq" id="XP_005834734.1">
    <property type="nucleotide sequence ID" value="XM_005834677.1"/>
</dbReference>
<dbReference type="GO" id="GO:0003824">
    <property type="term" value="F:catalytic activity"/>
    <property type="evidence" value="ECO:0007669"/>
    <property type="project" value="InterPro"/>
</dbReference>
<dbReference type="OMA" id="LAFMDVM"/>
<dbReference type="InterPro" id="IPR011146">
    <property type="entry name" value="HIT-like"/>
</dbReference>
<organism evidence="6">
    <name type="scientific">Guillardia theta (strain CCMP2712)</name>
    <name type="common">Cryptophyte</name>
    <dbReference type="NCBI Taxonomy" id="905079"/>
    <lineage>
        <taxon>Eukaryota</taxon>
        <taxon>Cryptophyceae</taxon>
        <taxon>Pyrenomonadales</taxon>
        <taxon>Geminigeraceae</taxon>
        <taxon>Guillardia</taxon>
    </lineage>
</organism>
<name>L1JHY2_GUITC</name>
<accession>L1JHY2</accession>
<dbReference type="EnsemblProtists" id="EKX47754">
    <property type="protein sequence ID" value="EKX47754"/>
    <property type="gene ID" value="GUITHDRAFT_93798"/>
</dbReference>
<keyword evidence="8" id="KW-1185">Reference proteome</keyword>
<dbReference type="KEGG" id="gtt:GUITHDRAFT_93798"/>
<feature type="active site" description="Tele-AMP-histidine intermediate" evidence="1">
    <location>
        <position position="102"/>
    </location>
</feature>
<evidence type="ECO:0000313" key="6">
    <source>
        <dbReference type="EMBL" id="EKX47754.1"/>
    </source>
</evidence>
<evidence type="ECO:0000259" key="5">
    <source>
        <dbReference type="PROSITE" id="PS51084"/>
    </source>
</evidence>
<feature type="domain" description="HIT" evidence="5">
    <location>
        <begin position="8"/>
        <end position="115"/>
    </location>
</feature>
<dbReference type="Pfam" id="PF01230">
    <property type="entry name" value="HIT"/>
    <property type="match status" value="1"/>
</dbReference>
<sequence length="154" mass="16886">MSESLFSMLMRVRPGNFPEQIVYEDEKVMAFLDKFPQVDGHTLVVPKEQVEKVHEMSGETAAAVGAALSKVAAKVVAATGCADYNVICNNGKISGQEVPHVHFHIIPRREGDYTSSWAKSIEENRATGNPRPEKLPDEGAFTGKLATMRDAIRS</sequence>
<reference evidence="7" key="3">
    <citation type="submission" date="2016-03" db="UniProtKB">
        <authorList>
            <consortium name="EnsemblProtists"/>
        </authorList>
    </citation>
    <scope>IDENTIFICATION</scope>
</reference>
<dbReference type="PANTHER" id="PTHR46648:SF1">
    <property type="entry name" value="ADENOSINE 5'-MONOPHOSPHORAMIDASE HNT1"/>
    <property type="match status" value="1"/>
</dbReference>
<dbReference type="SUPFAM" id="SSF54197">
    <property type="entry name" value="HIT-like"/>
    <property type="match status" value="1"/>
</dbReference>
<dbReference type="HOGENOM" id="CLU_1707624_0_0_1"/>
<evidence type="ECO:0000256" key="4">
    <source>
        <dbReference type="SAM" id="MobiDB-lite"/>
    </source>
</evidence>
<dbReference type="GeneID" id="17304393"/>
<evidence type="ECO:0000256" key="2">
    <source>
        <dbReference type="PIRSR" id="PIRSR601310-3"/>
    </source>
</evidence>
<dbReference type="InterPro" id="IPR036265">
    <property type="entry name" value="HIT-like_sf"/>
</dbReference>
<dbReference type="PRINTS" id="PR00332">
    <property type="entry name" value="HISTRIAD"/>
</dbReference>
<dbReference type="PROSITE" id="PS00892">
    <property type="entry name" value="HIT_1"/>
    <property type="match status" value="1"/>
</dbReference>